<evidence type="ECO:0000256" key="5">
    <source>
        <dbReference type="ARBA" id="ARBA00031445"/>
    </source>
</evidence>
<dbReference type="InterPro" id="IPR007507">
    <property type="entry name" value="Glycos_transf_N"/>
</dbReference>
<dbReference type="InterPro" id="IPR038107">
    <property type="entry name" value="Glycos_transf_N_sf"/>
</dbReference>
<evidence type="ECO:0000256" key="1">
    <source>
        <dbReference type="ARBA" id="ARBA00004713"/>
    </source>
</evidence>
<organism evidence="11 12">
    <name type="scientific">Gemmatimonas aurantiaca</name>
    <dbReference type="NCBI Taxonomy" id="173480"/>
    <lineage>
        <taxon>Bacteria</taxon>
        <taxon>Pseudomonadati</taxon>
        <taxon>Gemmatimonadota</taxon>
        <taxon>Gemmatimonadia</taxon>
        <taxon>Gemmatimonadales</taxon>
        <taxon>Gemmatimonadaceae</taxon>
        <taxon>Gemmatimonas</taxon>
    </lineage>
</organism>
<keyword evidence="4 8" id="KW-0808">Transferase</keyword>
<comment type="function">
    <text evidence="8">Involved in lipopolysaccharide (LPS) biosynthesis. Catalyzes the transfer of 3-deoxy-D-manno-octulosonate (Kdo) residue(s) from CMP-Kdo to lipid IV(A), the tetraacyldisaccharide-1,4'-bisphosphate precursor of lipid A.</text>
</comment>
<comment type="pathway">
    <text evidence="1 8">Bacterial outer membrane biogenesis; LPS core biosynthesis.</text>
</comment>
<evidence type="ECO:0000256" key="3">
    <source>
        <dbReference type="ARBA" id="ARBA00019077"/>
    </source>
</evidence>
<evidence type="ECO:0000256" key="8">
    <source>
        <dbReference type="RuleBase" id="RU365103"/>
    </source>
</evidence>
<evidence type="ECO:0000256" key="9">
    <source>
        <dbReference type="SAM" id="MobiDB-lite"/>
    </source>
</evidence>
<evidence type="ECO:0000256" key="2">
    <source>
        <dbReference type="ARBA" id="ARBA00012621"/>
    </source>
</evidence>
<feature type="compositionally biased region" description="Basic residues" evidence="9">
    <location>
        <begin position="1"/>
        <end position="14"/>
    </location>
</feature>
<feature type="active site" description="Proton acceptor" evidence="7">
    <location>
        <position position="104"/>
    </location>
</feature>
<dbReference type="PANTHER" id="PTHR42755:SF1">
    <property type="entry name" value="3-DEOXY-D-MANNO-OCTULOSONIC ACID TRANSFERASE, MITOCHONDRIAL-RELATED"/>
    <property type="match status" value="1"/>
</dbReference>
<dbReference type="Gene3D" id="3.40.50.2000">
    <property type="entry name" value="Glycogen Phosphorylase B"/>
    <property type="match status" value="1"/>
</dbReference>
<comment type="caution">
    <text evidence="11">The sequence shown here is derived from an EMBL/GenBank/DDBJ whole genome shotgun (WGS) entry which is preliminary data.</text>
</comment>
<feature type="region of interest" description="Disordered" evidence="9">
    <location>
        <begin position="1"/>
        <end position="33"/>
    </location>
</feature>
<dbReference type="UniPathway" id="UPA00958"/>
<reference evidence="11 12" key="1">
    <citation type="journal article" date="2018" name="Nat. Biotechnol.">
        <title>A standardized bacterial taxonomy based on genome phylogeny substantially revises the tree of life.</title>
        <authorList>
            <person name="Parks D.H."/>
            <person name="Chuvochina M."/>
            <person name="Waite D.W."/>
            <person name="Rinke C."/>
            <person name="Skarshewski A."/>
            <person name="Chaumeil P.A."/>
            <person name="Hugenholtz P."/>
        </authorList>
    </citation>
    <scope>NUCLEOTIDE SEQUENCE [LARGE SCALE GENOMIC DNA]</scope>
    <source>
        <strain evidence="11">UBA8844</strain>
    </source>
</reference>
<proteinExistence type="inferred from homology"/>
<dbReference type="Gene3D" id="3.40.50.11720">
    <property type="entry name" value="3-Deoxy-D-manno-octulosonic-acid transferase, N-terminal domain"/>
    <property type="match status" value="1"/>
</dbReference>
<gene>
    <name evidence="11" type="ORF">DGD08_16485</name>
</gene>
<comment type="similarity">
    <text evidence="8">Belongs to the glycosyltransferase group 1 family.</text>
</comment>
<name>A0A3D4VCE1_9BACT</name>
<dbReference type="Pfam" id="PF04413">
    <property type="entry name" value="Glycos_transf_N"/>
    <property type="match status" value="1"/>
</dbReference>
<accession>A0A3D4VCE1</accession>
<comment type="catalytic activity">
    <reaction evidence="6 8">
        <text>lipid IVA (E. coli) + CMP-3-deoxy-beta-D-manno-octulosonate = alpha-Kdo-(2-&gt;6)-lipid IVA (E. coli) + CMP + H(+)</text>
        <dbReference type="Rhea" id="RHEA:28066"/>
        <dbReference type="ChEBI" id="CHEBI:15378"/>
        <dbReference type="ChEBI" id="CHEBI:58603"/>
        <dbReference type="ChEBI" id="CHEBI:60364"/>
        <dbReference type="ChEBI" id="CHEBI:60377"/>
        <dbReference type="ChEBI" id="CHEBI:85987"/>
        <dbReference type="EC" id="2.4.99.12"/>
    </reaction>
</comment>
<evidence type="ECO:0000256" key="7">
    <source>
        <dbReference type="PIRSR" id="PIRSR639901-1"/>
    </source>
</evidence>
<evidence type="ECO:0000256" key="6">
    <source>
        <dbReference type="ARBA" id="ARBA00049183"/>
    </source>
</evidence>
<dbReference type="Proteomes" id="UP000264071">
    <property type="component" value="Unassembled WGS sequence"/>
</dbReference>
<feature type="domain" description="3-deoxy-D-manno-octulosonic-acid transferase N-terminal" evidence="10">
    <location>
        <begin position="82"/>
        <end position="253"/>
    </location>
</feature>
<dbReference type="PANTHER" id="PTHR42755">
    <property type="entry name" value="3-DEOXY-MANNO-OCTULOSONATE CYTIDYLYLTRANSFERASE"/>
    <property type="match status" value="1"/>
</dbReference>
<dbReference type="GO" id="GO:0005886">
    <property type="term" value="C:plasma membrane"/>
    <property type="evidence" value="ECO:0007669"/>
    <property type="project" value="UniProtKB-SubCell"/>
</dbReference>
<dbReference type="AlphaFoldDB" id="A0A3D4VCE1"/>
<dbReference type="InterPro" id="IPR039901">
    <property type="entry name" value="Kdotransferase"/>
</dbReference>
<dbReference type="EC" id="2.4.99.12" evidence="2 8"/>
<evidence type="ECO:0000313" key="11">
    <source>
        <dbReference type="EMBL" id="HCT58800.1"/>
    </source>
</evidence>
<dbReference type="GO" id="GO:0043842">
    <property type="term" value="F:Kdo transferase activity"/>
    <property type="evidence" value="ECO:0007669"/>
    <property type="project" value="UniProtKB-EC"/>
</dbReference>
<evidence type="ECO:0000313" key="12">
    <source>
        <dbReference type="Proteomes" id="UP000264071"/>
    </source>
</evidence>
<dbReference type="SUPFAM" id="SSF53756">
    <property type="entry name" value="UDP-Glycosyltransferase/glycogen phosphorylase"/>
    <property type="match status" value="1"/>
</dbReference>
<evidence type="ECO:0000259" key="10">
    <source>
        <dbReference type="Pfam" id="PF04413"/>
    </source>
</evidence>
<dbReference type="GO" id="GO:0009245">
    <property type="term" value="P:lipid A biosynthetic process"/>
    <property type="evidence" value="ECO:0007669"/>
    <property type="project" value="TreeGrafter"/>
</dbReference>
<keyword evidence="8" id="KW-0472">Membrane</keyword>
<dbReference type="EMBL" id="DPIY01000011">
    <property type="protein sequence ID" value="HCT58800.1"/>
    <property type="molecule type" value="Genomic_DNA"/>
</dbReference>
<comment type="subcellular location">
    <subcellularLocation>
        <location evidence="8">Cell membrane</location>
    </subcellularLocation>
</comment>
<dbReference type="GO" id="GO:0009244">
    <property type="term" value="P:lipopolysaccharide core region biosynthetic process"/>
    <property type="evidence" value="ECO:0007669"/>
    <property type="project" value="UniProtKB-UniRule"/>
</dbReference>
<evidence type="ECO:0000256" key="4">
    <source>
        <dbReference type="ARBA" id="ARBA00022679"/>
    </source>
</evidence>
<protein>
    <recommendedName>
        <fullName evidence="3 8">3-deoxy-D-manno-octulosonic acid transferase</fullName>
        <shortName evidence="8">Kdo transferase</shortName>
        <ecNumber evidence="2 8">2.4.99.12</ecNumber>
    </recommendedName>
    <alternativeName>
        <fullName evidence="5 8">Lipid IV(A) 3-deoxy-D-manno-octulosonic acid transferase</fullName>
    </alternativeName>
</protein>
<keyword evidence="8" id="KW-1003">Cell membrane</keyword>
<sequence>MQAAHRRAGRRRSSGPRALAAAHSRSQGPRSVHPLLRPLYAGAGALATLIASASTADSAAPQANKLLRTFRARRGVLARWERQAKQHRDPSRPLVWMHAPSVGEGLQARPVAHALREQHPGVQLAYSWFSPSAASFATSIGADFADYLAFDTASAADRMLTALTPSVLVFSKLDIWPVLVERAAARGVPVVLLSGTVAPGSGRRGTLARALTQDAYRALSAVGAIDQANGERLIELGVRTDTLHITGDTRFDQVWQRAQRVDRASPLLTALHSDRPTMVAGSTWPADEAVLLPMWEAVRRAHPAARLIIAPHEPTTSHLTPILTWTRNAALQCATLREVEEGTVDVSTADVIVVDRVGVLGDLYALADMTFVGGGFHSAGLHSVIEPAAFGAPVLFGPAHSMSREAGLLLAAEGAISGDRALLERTLQAWLTTPAVRITAGGRARAVVQDSLGATAQSLQLVVDQLS</sequence>
<keyword evidence="8" id="KW-0448">Lipopolysaccharide biosynthesis</keyword>